<keyword evidence="4" id="KW-0249">Electron transport</keyword>
<keyword evidence="6" id="KW-0411">Iron-sulfur</keyword>
<dbReference type="InterPro" id="IPR023753">
    <property type="entry name" value="FAD/NAD-binding_dom"/>
</dbReference>
<evidence type="ECO:0000256" key="3">
    <source>
        <dbReference type="ARBA" id="ARBA00022723"/>
    </source>
</evidence>
<dbReference type="Proteomes" id="UP000477680">
    <property type="component" value="Chromosome"/>
</dbReference>
<feature type="domain" description="4Fe-4S ferredoxin-type" evidence="8">
    <location>
        <begin position="804"/>
        <end position="837"/>
    </location>
</feature>
<dbReference type="Gene3D" id="3.50.50.60">
    <property type="entry name" value="FAD/NAD(P)-binding domain"/>
    <property type="match status" value="2"/>
</dbReference>
<evidence type="ECO:0000259" key="7">
    <source>
        <dbReference type="PROSITE" id="PS50042"/>
    </source>
</evidence>
<protein>
    <submittedName>
        <fullName evidence="9">Cyclic nucleotide-binding domain-containing protein</fullName>
    </submittedName>
</protein>
<evidence type="ECO:0000313" key="10">
    <source>
        <dbReference type="Proteomes" id="UP000477680"/>
    </source>
</evidence>
<dbReference type="GO" id="GO:0051539">
    <property type="term" value="F:4 iron, 4 sulfur cluster binding"/>
    <property type="evidence" value="ECO:0007669"/>
    <property type="project" value="UniProtKB-KW"/>
</dbReference>
<keyword evidence="2" id="KW-0004">4Fe-4S</keyword>
<organism evidence="9 10">
    <name type="scientific">Kineobactrum salinum</name>
    <dbReference type="NCBI Taxonomy" id="2708301"/>
    <lineage>
        <taxon>Bacteria</taxon>
        <taxon>Pseudomonadati</taxon>
        <taxon>Pseudomonadota</taxon>
        <taxon>Gammaproteobacteria</taxon>
        <taxon>Cellvibrionales</taxon>
        <taxon>Halieaceae</taxon>
        <taxon>Kineobactrum</taxon>
    </lineage>
</organism>
<dbReference type="InterPro" id="IPR017896">
    <property type="entry name" value="4Fe4S_Fe-S-bd"/>
</dbReference>
<dbReference type="CDD" id="cd00038">
    <property type="entry name" value="CAP_ED"/>
    <property type="match status" value="2"/>
</dbReference>
<name>A0A6C0U1X7_9GAMM</name>
<dbReference type="KEGG" id="kim:G3T16_12640"/>
<dbReference type="CDD" id="cd16367">
    <property type="entry name" value="DMSOR_beta_like"/>
    <property type="match status" value="1"/>
</dbReference>
<dbReference type="PROSITE" id="PS50042">
    <property type="entry name" value="CNMP_BINDING_3"/>
    <property type="match status" value="2"/>
</dbReference>
<keyword evidence="10" id="KW-1185">Reference proteome</keyword>
<dbReference type="PROSITE" id="PS00198">
    <property type="entry name" value="4FE4S_FER_1"/>
    <property type="match status" value="1"/>
</dbReference>
<keyword evidence="1" id="KW-0813">Transport</keyword>
<accession>A0A6C0U1X7</accession>
<dbReference type="SMART" id="SM00100">
    <property type="entry name" value="cNMP"/>
    <property type="match status" value="2"/>
</dbReference>
<feature type="domain" description="4Fe-4S ferredoxin-type" evidence="8">
    <location>
        <begin position="740"/>
        <end position="769"/>
    </location>
</feature>
<feature type="domain" description="Cyclic nucleotide-binding" evidence="7">
    <location>
        <begin position="525"/>
        <end position="625"/>
    </location>
</feature>
<evidence type="ECO:0000256" key="5">
    <source>
        <dbReference type="ARBA" id="ARBA00023004"/>
    </source>
</evidence>
<dbReference type="Pfam" id="PF13247">
    <property type="entry name" value="Fer4_11"/>
    <property type="match status" value="1"/>
</dbReference>
<dbReference type="SUPFAM" id="SSF51206">
    <property type="entry name" value="cAMP-binding domain-like"/>
    <property type="match status" value="2"/>
</dbReference>
<proteinExistence type="predicted"/>
<dbReference type="Gene3D" id="2.60.120.10">
    <property type="entry name" value="Jelly Rolls"/>
    <property type="match status" value="2"/>
</dbReference>
<dbReference type="Pfam" id="PF00027">
    <property type="entry name" value="cNMP_binding"/>
    <property type="match status" value="2"/>
</dbReference>
<evidence type="ECO:0000313" key="9">
    <source>
        <dbReference type="EMBL" id="QIB66130.1"/>
    </source>
</evidence>
<dbReference type="AlphaFoldDB" id="A0A6C0U1X7"/>
<evidence type="ECO:0000256" key="6">
    <source>
        <dbReference type="ARBA" id="ARBA00023014"/>
    </source>
</evidence>
<evidence type="ECO:0000256" key="4">
    <source>
        <dbReference type="ARBA" id="ARBA00022982"/>
    </source>
</evidence>
<dbReference type="Pfam" id="PF07992">
    <property type="entry name" value="Pyr_redox_2"/>
    <property type="match status" value="1"/>
</dbReference>
<feature type="domain" description="Cyclic nucleotide-binding" evidence="7">
    <location>
        <begin position="401"/>
        <end position="519"/>
    </location>
</feature>
<dbReference type="PRINTS" id="PR00368">
    <property type="entry name" value="FADPNR"/>
</dbReference>
<dbReference type="SUPFAM" id="SSF54862">
    <property type="entry name" value="4Fe-4S ferredoxins"/>
    <property type="match status" value="1"/>
</dbReference>
<dbReference type="PROSITE" id="PS51379">
    <property type="entry name" value="4FE4S_FER_2"/>
    <property type="match status" value="3"/>
</dbReference>
<dbReference type="InterPro" id="IPR018490">
    <property type="entry name" value="cNMP-bd_dom_sf"/>
</dbReference>
<keyword evidence="3" id="KW-0479">Metal-binding</keyword>
<dbReference type="GO" id="GO:0016491">
    <property type="term" value="F:oxidoreductase activity"/>
    <property type="evidence" value="ECO:0007669"/>
    <property type="project" value="InterPro"/>
</dbReference>
<gene>
    <name evidence="9" type="ORF">G3T16_12640</name>
</gene>
<dbReference type="InterPro" id="IPR000595">
    <property type="entry name" value="cNMP-bd_dom"/>
</dbReference>
<dbReference type="PANTHER" id="PTHR42859:SF10">
    <property type="entry name" value="DIMETHYLSULFOXIDE REDUCTASE CHAIN B"/>
    <property type="match status" value="1"/>
</dbReference>
<sequence length="846" mass="91511">MAAQAAAGDENKITGTPILGERYHTVIVGAGPAGLSAAGRAADYDREAGVDSPGYLLLEGFSTFAKTIQKYQKGKHVMDEPGFLQLRSPVPFVAGKREEILGGWQDSIAAGLNIRYDSEVVAINGSQGDFRLTLSGGDEIEAEYVVLSIGTQGNPRTLGVAGDAESDFVRYTLDDPEDFKQETVVVVGAGDAAIENAIALSDYNTVFIINRRNEFSRAKDGNLNAVLAAINDKSRPFHCRYEASVAGLELPAAAGEMGAIVLNTPAGEERLPCHRIIARLGTVPPRSFVESCGIEIKSASADAVPDVDRHYQSNVPGLYIIGALGGYPLIKQAMNQGYDVIEFINGKDTKPADYPLLQEQFSGLPYVMDAEDVLNLYQQRIPMFRRMNPLAFRELIIESRILVSLPPDEYARSESRGERSTVFIPAGEPVYRHGEFSTTFYTLVEGEVRLQLEQDGPWHSLKPGQFFGEMSLISGRPRQGDAIASEDCILIETPRRIMVKLMNSNEEVRQGIDRIFIVRALQAAFRPELPLAELAAIADRVESCRFNAGQALFSEGEEGDCLHLIRSGTVVLSRGSQNMVVAQHHSGDLVGQMALMGSPLRRDTARAAVRTETLKVQRAEFLALVNSQPDHVAVLQGRLSTLLQQTNAMASQPEAARSIGFLMDQGLGEATNALVIDESLCVGCDNCERACAETHGGLSRLNREAGPSFANLHVPISCRHCELPHCMKDCPPDAIRRSADGEVFITDSCIGCGNCETNCPYDAIKLSYAAPKKPGLWSWMLFGSGTGPGQPETFQPAPADKERGKKAVKCDACMGQAGGPACVRACPTGAAMRLSPEQFVALVEAR</sequence>
<dbReference type="Gene3D" id="3.30.70.20">
    <property type="match status" value="2"/>
</dbReference>
<dbReference type="RefSeq" id="WP_163495565.1">
    <property type="nucleotide sequence ID" value="NZ_CP048711.1"/>
</dbReference>
<evidence type="ECO:0000256" key="2">
    <source>
        <dbReference type="ARBA" id="ARBA00022485"/>
    </source>
</evidence>
<keyword evidence="5" id="KW-0408">Iron</keyword>
<evidence type="ECO:0000259" key="8">
    <source>
        <dbReference type="PROSITE" id="PS51379"/>
    </source>
</evidence>
<dbReference type="InterPro" id="IPR036188">
    <property type="entry name" value="FAD/NAD-bd_sf"/>
</dbReference>
<dbReference type="GO" id="GO:0046872">
    <property type="term" value="F:metal ion binding"/>
    <property type="evidence" value="ECO:0007669"/>
    <property type="project" value="UniProtKB-KW"/>
</dbReference>
<dbReference type="EMBL" id="CP048711">
    <property type="protein sequence ID" value="QIB66130.1"/>
    <property type="molecule type" value="Genomic_DNA"/>
</dbReference>
<feature type="domain" description="4Fe-4S ferredoxin-type" evidence="8">
    <location>
        <begin position="672"/>
        <end position="704"/>
    </location>
</feature>
<reference evidence="9 10" key="1">
    <citation type="submission" date="2020-02" db="EMBL/GenBank/DDBJ databases">
        <title>Genome sequencing for Kineobactrum sp. M2.</title>
        <authorList>
            <person name="Park S.-J."/>
        </authorList>
    </citation>
    <scope>NUCLEOTIDE SEQUENCE [LARGE SCALE GENOMIC DNA]</scope>
    <source>
        <strain evidence="9 10">M2</strain>
    </source>
</reference>
<dbReference type="InterPro" id="IPR014710">
    <property type="entry name" value="RmlC-like_jellyroll"/>
</dbReference>
<dbReference type="InterPro" id="IPR050294">
    <property type="entry name" value="RnfB_subfamily"/>
</dbReference>
<dbReference type="InterPro" id="IPR017900">
    <property type="entry name" value="4Fe4S_Fe_S_CS"/>
</dbReference>
<evidence type="ECO:0000256" key="1">
    <source>
        <dbReference type="ARBA" id="ARBA00022448"/>
    </source>
</evidence>
<dbReference type="PRINTS" id="PR00469">
    <property type="entry name" value="PNDRDTASEII"/>
</dbReference>
<dbReference type="PANTHER" id="PTHR42859">
    <property type="entry name" value="OXIDOREDUCTASE"/>
    <property type="match status" value="1"/>
</dbReference>
<dbReference type="SUPFAM" id="SSF51905">
    <property type="entry name" value="FAD/NAD(P)-binding domain"/>
    <property type="match status" value="1"/>
</dbReference>